<gene>
    <name evidence="2" type="ORF">B0I31_109339</name>
</gene>
<feature type="region of interest" description="Disordered" evidence="1">
    <location>
        <begin position="161"/>
        <end position="192"/>
    </location>
</feature>
<dbReference type="AlphaFoldDB" id="A0A2P8I500"/>
<evidence type="ECO:0000256" key="1">
    <source>
        <dbReference type="SAM" id="MobiDB-lite"/>
    </source>
</evidence>
<dbReference type="Proteomes" id="UP000241118">
    <property type="component" value="Unassembled WGS sequence"/>
</dbReference>
<reference evidence="2 3" key="1">
    <citation type="submission" date="2018-03" db="EMBL/GenBank/DDBJ databases">
        <title>Genomic Encyclopedia of Type Strains, Phase III (KMG-III): the genomes of soil and plant-associated and newly described type strains.</title>
        <authorList>
            <person name="Whitman W."/>
        </authorList>
    </citation>
    <scope>NUCLEOTIDE SEQUENCE [LARGE SCALE GENOMIC DNA]</scope>
    <source>
        <strain evidence="2 3">CGMCC 4.7097</strain>
    </source>
</reference>
<sequence length="192" mass="20987">MLAAVTEDREALVDELVRTVRGVLDPTRAGVWQVEISGGVMAYRTFPDRGHVLGGTDHAREFTLLQALEASLRGPGEDRPLLLEVSFDGNGGWTFRHAFAPSAAASDTVLLDPDYRHPHHPRPGMPRPEAAAPTGEPTDPEVLAHVTGLVARFTEHYRRLSGDAPRFGEVRTEAERRRGRVGGLPGHPPARR</sequence>
<dbReference type="EMBL" id="PYAX01000009">
    <property type="protein sequence ID" value="PSL53549.1"/>
    <property type="molecule type" value="Genomic_DNA"/>
</dbReference>
<organism evidence="2 3">
    <name type="scientific">Saccharothrix carnea</name>
    <dbReference type="NCBI Taxonomy" id="1280637"/>
    <lineage>
        <taxon>Bacteria</taxon>
        <taxon>Bacillati</taxon>
        <taxon>Actinomycetota</taxon>
        <taxon>Actinomycetes</taxon>
        <taxon>Pseudonocardiales</taxon>
        <taxon>Pseudonocardiaceae</taxon>
        <taxon>Saccharothrix</taxon>
    </lineage>
</organism>
<feature type="compositionally biased region" description="Basic and acidic residues" evidence="1">
    <location>
        <begin position="161"/>
        <end position="176"/>
    </location>
</feature>
<name>A0A2P8I500_SACCR</name>
<evidence type="ECO:0000313" key="3">
    <source>
        <dbReference type="Proteomes" id="UP000241118"/>
    </source>
</evidence>
<comment type="caution">
    <text evidence="2">The sequence shown here is derived from an EMBL/GenBank/DDBJ whole genome shotgun (WGS) entry which is preliminary data.</text>
</comment>
<proteinExistence type="predicted"/>
<accession>A0A2P8I500</accession>
<protein>
    <submittedName>
        <fullName evidence="2">Uncharacterized protein</fullName>
    </submittedName>
</protein>
<keyword evidence="3" id="KW-1185">Reference proteome</keyword>
<evidence type="ECO:0000313" key="2">
    <source>
        <dbReference type="EMBL" id="PSL53549.1"/>
    </source>
</evidence>
<feature type="region of interest" description="Disordered" evidence="1">
    <location>
        <begin position="114"/>
        <end position="140"/>
    </location>
</feature>